<sequence length="287" mass="31430">MSISLADARHGAQASRRLLVRTIRALEPFADSLTVVGAHAVHVWVQQQWGPIDMEATRDGDLVLNPVFIASTPKVVDLLAGIGLEAARPERPGIYGLRDEHDRAFGERVTVDLIVPEAFAGPGRRAARVDGQRNSLTRAHGLELAVYDRRLMRVSTLDDGRPDEVSVHVAGPAALIVAKTIKVSERFAQAVERPDRLRPKDSGDIALLMMTCDGATAAQVMRREAHAHREIHEVVDEAARAVVELYGERNSLVRDHMAESLSARFAAVDVVDAVDEWLASFESAYRG</sequence>
<keyword evidence="2" id="KW-1185">Reference proteome</keyword>
<accession>A0A975FKE1</accession>
<dbReference type="AlphaFoldDB" id="A0A975FKE1"/>
<dbReference type="RefSeq" id="WP_210896098.1">
    <property type="nucleotide sequence ID" value="NZ_CP071696.1"/>
</dbReference>
<reference evidence="1" key="1">
    <citation type="submission" date="2021-03" db="EMBL/GenBank/DDBJ databases">
        <title>Agromyces archimandritus sp. nov., isolated from the cockroach Archimandrita tessellata.</title>
        <authorList>
            <person name="Guzman J."/>
            <person name="Ortuzar M."/>
            <person name="Poehlein A."/>
            <person name="Daniel R."/>
            <person name="Trujillo M."/>
            <person name="Vilcinskas A."/>
        </authorList>
    </citation>
    <scope>NUCLEOTIDE SEQUENCE</scope>
    <source>
        <strain evidence="1">G127AT</strain>
    </source>
</reference>
<dbReference type="Proteomes" id="UP000671914">
    <property type="component" value="Chromosome"/>
</dbReference>
<gene>
    <name evidence="1" type="ORF">G127AT_08890</name>
</gene>
<organism evidence="1 2">
    <name type="scientific">Agromyces archimandritae</name>
    <dbReference type="NCBI Taxonomy" id="2781962"/>
    <lineage>
        <taxon>Bacteria</taxon>
        <taxon>Bacillati</taxon>
        <taxon>Actinomycetota</taxon>
        <taxon>Actinomycetes</taxon>
        <taxon>Micrococcales</taxon>
        <taxon>Microbacteriaceae</taxon>
        <taxon>Agromyces</taxon>
    </lineage>
</organism>
<protein>
    <submittedName>
        <fullName evidence="1">Uncharacterized protein</fullName>
    </submittedName>
</protein>
<evidence type="ECO:0000313" key="2">
    <source>
        <dbReference type="Proteomes" id="UP000671914"/>
    </source>
</evidence>
<dbReference type="KEGG" id="aarc:G127AT_08890"/>
<name>A0A975FKE1_9MICO</name>
<proteinExistence type="predicted"/>
<dbReference type="EMBL" id="CP071696">
    <property type="protein sequence ID" value="QTX03476.1"/>
    <property type="molecule type" value="Genomic_DNA"/>
</dbReference>
<evidence type="ECO:0000313" key="1">
    <source>
        <dbReference type="EMBL" id="QTX03476.1"/>
    </source>
</evidence>